<keyword evidence="7" id="KW-1185">Reference proteome</keyword>
<comment type="caution">
    <text evidence="6">The sequence shown here is derived from an EMBL/GenBank/DDBJ whole genome shotgun (WGS) entry which is preliminary data.</text>
</comment>
<proteinExistence type="predicted"/>
<evidence type="ECO:0000256" key="5">
    <source>
        <dbReference type="SAM" id="Phobius"/>
    </source>
</evidence>
<feature type="transmembrane region" description="Helical" evidence="5">
    <location>
        <begin position="170"/>
        <end position="192"/>
    </location>
</feature>
<keyword evidence="1" id="KW-1003">Cell membrane</keyword>
<name>A0A8J6TU48_9FIRM</name>
<keyword evidence="3 5" id="KW-1133">Transmembrane helix</keyword>
<evidence type="ECO:0000256" key="4">
    <source>
        <dbReference type="ARBA" id="ARBA00023136"/>
    </source>
</evidence>
<dbReference type="InterPro" id="IPR003810">
    <property type="entry name" value="Mntp/YtaF"/>
</dbReference>
<feature type="transmembrane region" description="Helical" evidence="5">
    <location>
        <begin position="76"/>
        <end position="94"/>
    </location>
</feature>
<dbReference type="RefSeq" id="WP_093989625.1">
    <property type="nucleotide sequence ID" value="NZ_FYDD01000004.1"/>
</dbReference>
<reference evidence="6" key="1">
    <citation type="submission" date="2020-08" db="EMBL/GenBank/DDBJ databases">
        <title>Genome public.</title>
        <authorList>
            <person name="Liu C."/>
            <person name="Sun Q."/>
        </authorList>
    </citation>
    <scope>NUCLEOTIDE SEQUENCE</scope>
    <source>
        <strain evidence="6">NSJ-15</strain>
    </source>
</reference>
<dbReference type="PANTHER" id="PTHR35529">
    <property type="entry name" value="MANGANESE EFFLUX PUMP MNTP-RELATED"/>
    <property type="match status" value="1"/>
</dbReference>
<evidence type="ECO:0000256" key="3">
    <source>
        <dbReference type="ARBA" id="ARBA00022989"/>
    </source>
</evidence>
<dbReference type="AlphaFoldDB" id="A0A8J6TU48"/>
<dbReference type="PANTHER" id="PTHR35529:SF2">
    <property type="entry name" value="SPORULATION PROTEIN YTAF-RELATED"/>
    <property type="match status" value="1"/>
</dbReference>
<protein>
    <submittedName>
        <fullName evidence="6">Manganese efflux pump</fullName>
    </submittedName>
</protein>
<evidence type="ECO:0000256" key="2">
    <source>
        <dbReference type="ARBA" id="ARBA00022692"/>
    </source>
</evidence>
<organism evidence="6 7">
    <name type="scientific">Massiliimalia timonensis</name>
    <dbReference type="NCBI Taxonomy" id="1987501"/>
    <lineage>
        <taxon>Bacteria</taxon>
        <taxon>Bacillati</taxon>
        <taxon>Bacillota</taxon>
        <taxon>Clostridia</taxon>
        <taxon>Eubacteriales</taxon>
        <taxon>Oscillospiraceae</taxon>
        <taxon>Massiliimalia</taxon>
    </lineage>
</organism>
<dbReference type="OrthoDB" id="1650809at2"/>
<feature type="transmembrane region" description="Helical" evidence="5">
    <location>
        <begin position="12"/>
        <end position="36"/>
    </location>
</feature>
<evidence type="ECO:0000313" key="7">
    <source>
        <dbReference type="Proteomes" id="UP000632659"/>
    </source>
</evidence>
<gene>
    <name evidence="6" type="ORF">H8702_04300</name>
</gene>
<evidence type="ECO:0000313" key="6">
    <source>
        <dbReference type="EMBL" id="MBC8610348.1"/>
    </source>
</evidence>
<keyword evidence="4 5" id="KW-0472">Membrane</keyword>
<feature type="transmembrane region" description="Helical" evidence="5">
    <location>
        <begin position="145"/>
        <end position="164"/>
    </location>
</feature>
<evidence type="ECO:0000256" key="1">
    <source>
        <dbReference type="ARBA" id="ARBA00022475"/>
    </source>
</evidence>
<keyword evidence="2 5" id="KW-0812">Transmembrane</keyword>
<accession>A0A8J6TU48</accession>
<dbReference type="Proteomes" id="UP000632659">
    <property type="component" value="Unassembled WGS sequence"/>
</dbReference>
<feature type="transmembrane region" description="Helical" evidence="5">
    <location>
        <begin position="48"/>
        <end position="70"/>
    </location>
</feature>
<sequence length="219" mass="23603">MKKGGGMMPVFSVWLEALLLVIAVSVDAFVASFSYGMNRIKIPTSSRFLIDLICSGSLVISMLCGTALGAVLPQEWIRLLCFSILFILGLIKLFDGMIKTWISRRKHTKKQLSFHLFSLHMILQIYADATEADCDSSRTLSLSEAAGLAVALSLDSIAAGVGVGANSDGIFITAAMALAAGFLAVCCGEYLGKTLRKKIQWDLSWISGALLIILAFCKL</sequence>
<dbReference type="Pfam" id="PF02659">
    <property type="entry name" value="Mntp"/>
    <property type="match status" value="1"/>
</dbReference>
<dbReference type="EMBL" id="JACRTL010000002">
    <property type="protein sequence ID" value="MBC8610348.1"/>
    <property type="molecule type" value="Genomic_DNA"/>
</dbReference>